<organism evidence="13 14">
    <name type="scientific">Polynucleobacter sphagniphilus</name>
    <dbReference type="NCBI Taxonomy" id="1743169"/>
    <lineage>
        <taxon>Bacteria</taxon>
        <taxon>Pseudomonadati</taxon>
        <taxon>Pseudomonadota</taxon>
        <taxon>Betaproteobacteria</taxon>
        <taxon>Burkholderiales</taxon>
        <taxon>Burkholderiaceae</taxon>
        <taxon>Polynucleobacter</taxon>
    </lineage>
</organism>
<evidence type="ECO:0000256" key="2">
    <source>
        <dbReference type="ARBA" id="ARBA00021549"/>
    </source>
</evidence>
<gene>
    <name evidence="13" type="ORF">M2127_001911</name>
</gene>
<reference evidence="13" key="1">
    <citation type="submission" date="2023-04" db="EMBL/GenBank/DDBJ databases">
        <title>Genome Encyclopedia of Bacteria and Archaea VI: Functional Genomics of Type Strains.</title>
        <authorList>
            <person name="Whitman W."/>
        </authorList>
    </citation>
    <scope>NUCLEOTIDE SEQUENCE</scope>
    <source>
        <strain evidence="13">Enz.4-51</strain>
    </source>
</reference>
<evidence type="ECO:0000256" key="4">
    <source>
        <dbReference type="ARBA" id="ARBA00022481"/>
    </source>
</evidence>
<keyword evidence="14" id="KW-1185">Reference proteome</keyword>
<accession>A0AA43M9R2</accession>
<dbReference type="InterPro" id="IPR022346">
    <property type="entry name" value="T2SS_GspH"/>
</dbReference>
<sequence length="176" mass="19232">MSKESGASLLELMAVVFIVAILAMSSMPLLQGQLAVREIETIARRFIGHAQFARQQALYLGQSVQMTPQEGNNWDSGWSVISAGNKSEISKHWLAQGAIDPIYFKDGGKQFSDPHSSKKGIRFNGAGAAKTGSGGFVANRLILGHRLKPELERHLILSSGGRWRICDPRVDNKGCR</sequence>
<dbReference type="InterPro" id="IPR045584">
    <property type="entry name" value="Pilin-like"/>
</dbReference>
<evidence type="ECO:0000256" key="11">
    <source>
        <dbReference type="SAM" id="Phobius"/>
    </source>
</evidence>
<dbReference type="AlphaFoldDB" id="A0AA43M9R2"/>
<name>A0AA43M9R2_9BURK</name>
<evidence type="ECO:0000256" key="5">
    <source>
        <dbReference type="ARBA" id="ARBA00022519"/>
    </source>
</evidence>
<comment type="subcellular location">
    <subcellularLocation>
        <location evidence="1">Cell inner membrane</location>
        <topology evidence="1">Single-pass membrane protein</topology>
    </subcellularLocation>
</comment>
<evidence type="ECO:0000313" key="13">
    <source>
        <dbReference type="EMBL" id="MDH6504585.1"/>
    </source>
</evidence>
<dbReference type="EMBL" id="JARXYA010000010">
    <property type="protein sequence ID" value="MDH6504585.1"/>
    <property type="molecule type" value="Genomic_DNA"/>
</dbReference>
<dbReference type="SUPFAM" id="SSF54523">
    <property type="entry name" value="Pili subunits"/>
    <property type="match status" value="1"/>
</dbReference>
<keyword evidence="6 11" id="KW-0812">Transmembrane</keyword>
<keyword evidence="7 11" id="KW-1133">Transmembrane helix</keyword>
<keyword evidence="3" id="KW-1003">Cell membrane</keyword>
<keyword evidence="4" id="KW-0488">Methylation</keyword>
<dbReference type="GO" id="GO:0005886">
    <property type="term" value="C:plasma membrane"/>
    <property type="evidence" value="ECO:0007669"/>
    <property type="project" value="UniProtKB-SubCell"/>
</dbReference>
<evidence type="ECO:0000259" key="12">
    <source>
        <dbReference type="Pfam" id="PF12019"/>
    </source>
</evidence>
<feature type="domain" description="General secretion pathway GspH" evidence="12">
    <location>
        <begin position="43"/>
        <end position="161"/>
    </location>
</feature>
<evidence type="ECO:0000256" key="7">
    <source>
        <dbReference type="ARBA" id="ARBA00022989"/>
    </source>
</evidence>
<dbReference type="Pfam" id="PF12019">
    <property type="entry name" value="GspH"/>
    <property type="match status" value="1"/>
</dbReference>
<dbReference type="Gene3D" id="3.55.40.10">
    <property type="entry name" value="minor pseudopilin epsh domain"/>
    <property type="match status" value="1"/>
</dbReference>
<evidence type="ECO:0000256" key="6">
    <source>
        <dbReference type="ARBA" id="ARBA00022692"/>
    </source>
</evidence>
<keyword evidence="5" id="KW-0997">Cell inner membrane</keyword>
<evidence type="ECO:0000256" key="1">
    <source>
        <dbReference type="ARBA" id="ARBA00004377"/>
    </source>
</evidence>
<feature type="transmembrane region" description="Helical" evidence="11">
    <location>
        <begin position="12"/>
        <end position="30"/>
    </location>
</feature>
<dbReference type="Proteomes" id="UP001161160">
    <property type="component" value="Unassembled WGS sequence"/>
</dbReference>
<dbReference type="GO" id="GO:0015628">
    <property type="term" value="P:protein secretion by the type II secretion system"/>
    <property type="evidence" value="ECO:0007669"/>
    <property type="project" value="InterPro"/>
</dbReference>
<evidence type="ECO:0000313" key="14">
    <source>
        <dbReference type="Proteomes" id="UP001161160"/>
    </source>
</evidence>
<comment type="similarity">
    <text evidence="9">Belongs to the GSP H family.</text>
</comment>
<evidence type="ECO:0000256" key="9">
    <source>
        <dbReference type="ARBA" id="ARBA00025772"/>
    </source>
</evidence>
<dbReference type="GO" id="GO:0015627">
    <property type="term" value="C:type II protein secretion system complex"/>
    <property type="evidence" value="ECO:0007669"/>
    <property type="project" value="InterPro"/>
</dbReference>
<protein>
    <recommendedName>
        <fullName evidence="2">Type II secretion system protein H</fullName>
    </recommendedName>
    <alternativeName>
        <fullName evidence="10">General secretion pathway protein H</fullName>
    </alternativeName>
</protein>
<comment type="caution">
    <text evidence="13">The sequence shown here is derived from an EMBL/GenBank/DDBJ whole genome shotgun (WGS) entry which is preliminary data.</text>
</comment>
<keyword evidence="8 11" id="KW-0472">Membrane</keyword>
<evidence type="ECO:0000256" key="8">
    <source>
        <dbReference type="ARBA" id="ARBA00023136"/>
    </source>
</evidence>
<dbReference type="RefSeq" id="WP_233126703.1">
    <property type="nucleotide sequence ID" value="NZ_JAQFIK010000001.1"/>
</dbReference>
<evidence type="ECO:0000256" key="3">
    <source>
        <dbReference type="ARBA" id="ARBA00022475"/>
    </source>
</evidence>
<proteinExistence type="inferred from homology"/>
<evidence type="ECO:0000256" key="10">
    <source>
        <dbReference type="ARBA" id="ARBA00030775"/>
    </source>
</evidence>